<organism evidence="3 4">
    <name type="scientific">Blautia stercoris</name>
    <dbReference type="NCBI Taxonomy" id="871664"/>
    <lineage>
        <taxon>Bacteria</taxon>
        <taxon>Bacillati</taxon>
        <taxon>Bacillota</taxon>
        <taxon>Clostridia</taxon>
        <taxon>Lachnospirales</taxon>
        <taxon>Lachnospiraceae</taxon>
        <taxon>Blautia</taxon>
    </lineage>
</organism>
<evidence type="ECO:0000313" key="4">
    <source>
        <dbReference type="Proteomes" id="UP000661649"/>
    </source>
</evidence>
<dbReference type="EMBL" id="JACRTP010000005">
    <property type="protein sequence ID" value="MBC8629378.1"/>
    <property type="molecule type" value="Genomic_DNA"/>
</dbReference>
<evidence type="ECO:0000256" key="1">
    <source>
        <dbReference type="SAM" id="MobiDB-lite"/>
    </source>
</evidence>
<keyword evidence="2" id="KW-0812">Transmembrane</keyword>
<sequence length="326" mass="37519">MVILFIWILLSVSLVIGCIKVHNTIIKGLFGILAGLCITVLCFVGIFYYLIVFKVSNVDTSVSSDGEYSLTMQAVGEPLFFGPADGQFILKKGEKRIGKVKFSLSNDGGNISRDTWHVTWKKNQVEIIIYGEEQNDEQFLLSFDGKYKINELNTKYGKTLDELNEIAEEQTEEEQNQQEKTEKSHSLDDGDGEENTKYDEDGYPMTEEYQRYKEELAEVSDYIQTKSDVFLDSYPDTKYQLEFRLTSKGWPFAVINKKIDENTGAVTELHLLYNESHIDEETDEYVLQEYYYDSDNTEAASPAIVDFFLIQKDTLKVTDENTKEWH</sequence>
<feature type="transmembrane region" description="Helical" evidence="2">
    <location>
        <begin position="27"/>
        <end position="51"/>
    </location>
</feature>
<name>A0ABR7PD69_9FIRM</name>
<gene>
    <name evidence="3" type="ORF">H8712_12300</name>
</gene>
<evidence type="ECO:0000256" key="2">
    <source>
        <dbReference type="SAM" id="Phobius"/>
    </source>
</evidence>
<protein>
    <recommendedName>
        <fullName evidence="5">DUF4178 domain-containing protein</fullName>
    </recommendedName>
</protein>
<accession>A0ABR7PD69</accession>
<keyword evidence="2" id="KW-1133">Transmembrane helix</keyword>
<dbReference type="Proteomes" id="UP000661649">
    <property type="component" value="Unassembled WGS sequence"/>
</dbReference>
<feature type="region of interest" description="Disordered" evidence="1">
    <location>
        <begin position="168"/>
        <end position="202"/>
    </location>
</feature>
<keyword evidence="2" id="KW-0472">Membrane</keyword>
<evidence type="ECO:0000313" key="3">
    <source>
        <dbReference type="EMBL" id="MBC8629378.1"/>
    </source>
</evidence>
<proteinExistence type="predicted"/>
<feature type="compositionally biased region" description="Basic and acidic residues" evidence="1">
    <location>
        <begin position="177"/>
        <end position="200"/>
    </location>
</feature>
<keyword evidence="4" id="KW-1185">Reference proteome</keyword>
<dbReference type="RefSeq" id="WP_187558951.1">
    <property type="nucleotide sequence ID" value="NZ_JACRTP010000005.1"/>
</dbReference>
<reference evidence="3 4" key="1">
    <citation type="submission" date="2020-08" db="EMBL/GenBank/DDBJ databases">
        <title>Genome public.</title>
        <authorList>
            <person name="Liu C."/>
            <person name="Sun Q."/>
        </authorList>
    </citation>
    <scope>NUCLEOTIDE SEQUENCE [LARGE SCALE GENOMIC DNA]</scope>
    <source>
        <strain evidence="3 4">3_YM_SP_D4_24.mj</strain>
    </source>
</reference>
<comment type="caution">
    <text evidence="3">The sequence shown here is derived from an EMBL/GenBank/DDBJ whole genome shotgun (WGS) entry which is preliminary data.</text>
</comment>
<evidence type="ECO:0008006" key="5">
    <source>
        <dbReference type="Google" id="ProtNLM"/>
    </source>
</evidence>